<dbReference type="Proteomes" id="UP000288716">
    <property type="component" value="Unassembled WGS sequence"/>
</dbReference>
<evidence type="ECO:0000313" key="3">
    <source>
        <dbReference type="EMBL" id="RWS22964.1"/>
    </source>
</evidence>
<evidence type="ECO:0000256" key="1">
    <source>
        <dbReference type="SAM" id="MobiDB-lite"/>
    </source>
</evidence>
<reference evidence="3 4" key="1">
    <citation type="journal article" date="2018" name="Gigascience">
        <title>Genomes of trombidid mites reveal novel predicted allergens and laterally-transferred genes associated with secondary metabolism.</title>
        <authorList>
            <person name="Dong X."/>
            <person name="Chaisiri K."/>
            <person name="Xia D."/>
            <person name="Armstrong S.D."/>
            <person name="Fang Y."/>
            <person name="Donnelly M.J."/>
            <person name="Kadowaki T."/>
            <person name="McGarry J.W."/>
            <person name="Darby A.C."/>
            <person name="Makepeace B.L."/>
        </authorList>
    </citation>
    <scope>NUCLEOTIDE SEQUENCE [LARGE SCALE GENOMIC DNA]</scope>
    <source>
        <strain evidence="3">UoL-UT</strain>
    </source>
</reference>
<organism evidence="3 4">
    <name type="scientific">Leptotrombidium deliense</name>
    <dbReference type="NCBI Taxonomy" id="299467"/>
    <lineage>
        <taxon>Eukaryota</taxon>
        <taxon>Metazoa</taxon>
        <taxon>Ecdysozoa</taxon>
        <taxon>Arthropoda</taxon>
        <taxon>Chelicerata</taxon>
        <taxon>Arachnida</taxon>
        <taxon>Acari</taxon>
        <taxon>Acariformes</taxon>
        <taxon>Trombidiformes</taxon>
        <taxon>Prostigmata</taxon>
        <taxon>Anystina</taxon>
        <taxon>Parasitengona</taxon>
        <taxon>Trombiculoidea</taxon>
        <taxon>Trombiculidae</taxon>
        <taxon>Leptotrombidium</taxon>
    </lineage>
</organism>
<dbReference type="GO" id="GO:0005737">
    <property type="term" value="C:cytoplasm"/>
    <property type="evidence" value="ECO:0007669"/>
    <property type="project" value="TreeGrafter"/>
</dbReference>
<dbReference type="EMBL" id="NCKV01007461">
    <property type="protein sequence ID" value="RWS22964.1"/>
    <property type="molecule type" value="Genomic_DNA"/>
</dbReference>
<dbReference type="GO" id="GO:0070390">
    <property type="term" value="C:transcription export complex 2"/>
    <property type="evidence" value="ECO:0007669"/>
    <property type="project" value="TreeGrafter"/>
</dbReference>
<dbReference type="VEuPathDB" id="VectorBase:LDEU009076"/>
<accession>A0A443S658</accession>
<protein>
    <submittedName>
        <fullName evidence="3">SAC3 / GANP domain containing protein-like protein</fullName>
    </submittedName>
</protein>
<feature type="compositionally biased region" description="Polar residues" evidence="1">
    <location>
        <begin position="10"/>
        <end position="19"/>
    </location>
</feature>
<feature type="region of interest" description="Disordered" evidence="1">
    <location>
        <begin position="1"/>
        <end position="20"/>
    </location>
</feature>
<evidence type="ECO:0000313" key="4">
    <source>
        <dbReference type="Proteomes" id="UP000288716"/>
    </source>
</evidence>
<keyword evidence="4" id="KW-1185">Reference proteome</keyword>
<proteinExistence type="predicted"/>
<feature type="domain" description="SAC3/GANP/THP3 conserved" evidence="2">
    <location>
        <begin position="57"/>
        <end position="343"/>
    </location>
</feature>
<sequence>MQSDEDSELSSKLNQSANSVGEKMAILDLRDKSIRSRTQRQTNIKTAKAVLGTCPDMCPEYERYFRAETNQLSIFEMTDNKEPDEFAMVKEYRRSGADQEEPLPHELRPPLILQRTMDYLVCNIADRYEQNIGEWYDFVWSRLRAIRKDVTQQHLCDNTSVQLLEKCARFHIFCCHYLCEEDSVVFDRKINDGNLSQCLQSLKDFYYDLSLNGVYCENEPEFRCYEILLNLNESGLLGEVKRWRKELRESALIKFAINVYLAYTNNNFIKFFQLVDQATYLNACIIHRYFNEFRFVALKIFHKSYTKRTSNEQYPITELIRQFGFNDYKEVSSFCKAVGVNINGENIVLNRDNNVENITGIPCVRSYRLIEQKRDGLCVGEIINGAQLPPNPFKRFPVHSSFDELNRLRKEAIIAEDQRVKIQMLSEFGEIPDEVDCSPSTEDVCSEPVSYNSTAVLTKFTFQQQKPEYPTYFVDLVAEDLFNQILKSFLNDVYGGIILEMKSYCISRQLMESVVDDITRNVYKSVIYEEKKKAQLQLEADSAVVSENITKQLTDEVVNSFVFSTATQVYHTERQAYIETRSDLLLEIVIDDTIQSLLRCFGESCLQRAFQEREKLVNLMLIRRELRLAKKYVNIWREKCRRAQRYRYIRDSFPASNIEGKEIIISHIDRLQIKRQHAEAFEIDSATLLENFSKKTKSVETSPTSSISVKQFATRTQIQSSKSVSPFTNSLDEKLQQLNHLINEEKRNSSLFSDSLEVFQQSYEFVNSFNGKN</sequence>
<name>A0A443S658_9ACAR</name>
<gene>
    <name evidence="3" type="ORF">B4U80_02573</name>
</gene>
<dbReference type="GO" id="GO:0006406">
    <property type="term" value="P:mRNA export from nucleus"/>
    <property type="evidence" value="ECO:0007669"/>
    <property type="project" value="TreeGrafter"/>
</dbReference>
<dbReference type="Gene3D" id="1.25.40.990">
    <property type="match status" value="1"/>
</dbReference>
<dbReference type="OrthoDB" id="21502at2759"/>
<comment type="caution">
    <text evidence="3">The sequence shown here is derived from an EMBL/GenBank/DDBJ whole genome shotgun (WGS) entry which is preliminary data.</text>
</comment>
<dbReference type="AlphaFoldDB" id="A0A443S658"/>
<dbReference type="InterPro" id="IPR005062">
    <property type="entry name" value="SAC3/GANP/THP3_conserved"/>
</dbReference>
<dbReference type="PANTHER" id="PTHR12436">
    <property type="entry name" value="80 KDA MCM3-ASSOCIATED PROTEIN"/>
    <property type="match status" value="1"/>
</dbReference>
<dbReference type="Pfam" id="PF03399">
    <property type="entry name" value="SAC3_GANP"/>
    <property type="match status" value="1"/>
</dbReference>
<dbReference type="STRING" id="299467.A0A443S658"/>
<dbReference type="PANTHER" id="PTHR12436:SF3">
    <property type="entry name" value="GERMINAL-CENTER ASSOCIATED NUCLEAR PROTEIN"/>
    <property type="match status" value="1"/>
</dbReference>
<dbReference type="InterPro" id="IPR045107">
    <property type="entry name" value="SAC3/GANP/THP3"/>
</dbReference>
<evidence type="ECO:0000259" key="2">
    <source>
        <dbReference type="Pfam" id="PF03399"/>
    </source>
</evidence>